<dbReference type="PROSITE" id="PS50914">
    <property type="entry name" value="BON"/>
    <property type="match status" value="1"/>
</dbReference>
<name>A0ABS7Z3A8_9SPHI</name>
<gene>
    <name evidence="2" type="ORF">IPZ78_05790</name>
</gene>
<evidence type="ECO:0000259" key="1">
    <source>
        <dbReference type="PROSITE" id="PS50914"/>
    </source>
</evidence>
<protein>
    <submittedName>
        <fullName evidence="2">BON domain-containing protein</fullName>
    </submittedName>
</protein>
<dbReference type="RefSeq" id="WP_225552053.1">
    <property type="nucleotide sequence ID" value="NZ_JADEYP010000007.1"/>
</dbReference>
<accession>A0ABS7Z3A8</accession>
<dbReference type="PROSITE" id="PS51257">
    <property type="entry name" value="PROKAR_LIPOPROTEIN"/>
    <property type="match status" value="1"/>
</dbReference>
<dbReference type="Proteomes" id="UP001165302">
    <property type="component" value="Unassembled WGS sequence"/>
</dbReference>
<evidence type="ECO:0000313" key="3">
    <source>
        <dbReference type="Proteomes" id="UP001165302"/>
    </source>
</evidence>
<sequence>MNLKNVINVFVLSACIAISTSSCKSKVSDADLKAKVETVVASTPGVTVDVKDGVLTLSGSVATEAEREAIANTAKAADSKNIKSVVNNIVVEAPKVEINANDVDLAAKVVDATKDFPTVQAVVKDGIVTVTGTLEQARIQVLKQSLDALSPKKVDLSALVIK</sequence>
<dbReference type="Pfam" id="PF04972">
    <property type="entry name" value="BON"/>
    <property type="match status" value="1"/>
</dbReference>
<comment type="caution">
    <text evidence="2">The sequence shown here is derived from an EMBL/GenBank/DDBJ whole genome shotgun (WGS) entry which is preliminary data.</text>
</comment>
<dbReference type="EMBL" id="JADEYP010000007">
    <property type="protein sequence ID" value="MCA5004666.1"/>
    <property type="molecule type" value="Genomic_DNA"/>
</dbReference>
<proteinExistence type="predicted"/>
<feature type="domain" description="BON" evidence="1">
    <location>
        <begin position="19"/>
        <end position="93"/>
    </location>
</feature>
<keyword evidence="3" id="KW-1185">Reference proteome</keyword>
<dbReference type="Gene3D" id="3.40.1520.20">
    <property type="match status" value="1"/>
</dbReference>
<organism evidence="2 3">
    <name type="scientific">Sphingobacterium bovistauri</name>
    <dbReference type="NCBI Taxonomy" id="2781959"/>
    <lineage>
        <taxon>Bacteria</taxon>
        <taxon>Pseudomonadati</taxon>
        <taxon>Bacteroidota</taxon>
        <taxon>Sphingobacteriia</taxon>
        <taxon>Sphingobacteriales</taxon>
        <taxon>Sphingobacteriaceae</taxon>
        <taxon>Sphingobacterium</taxon>
    </lineage>
</organism>
<reference evidence="2" key="1">
    <citation type="submission" date="2020-10" db="EMBL/GenBank/DDBJ databases">
        <authorList>
            <person name="Lu T."/>
            <person name="Wang Q."/>
            <person name="Han X."/>
        </authorList>
    </citation>
    <scope>NUCLEOTIDE SEQUENCE</scope>
    <source>
        <strain evidence="2">WQ 366</strain>
    </source>
</reference>
<dbReference type="InterPro" id="IPR007055">
    <property type="entry name" value="BON_dom"/>
</dbReference>
<evidence type="ECO:0000313" key="2">
    <source>
        <dbReference type="EMBL" id="MCA5004666.1"/>
    </source>
</evidence>